<gene>
    <name evidence="1" type="ORF">TASK_LOCUS2693</name>
</gene>
<sequence>MSLEMQDQWFLGAGSLVGSLQHHDLTPWEDDADVVVHLRYRPRIQEALNNFSLSLERTRKTAEISPFFLLSPALGLAIYRHLLLQRRWLLIGRGVRLKHP</sequence>
<accession>A0A0R3VZ48</accession>
<evidence type="ECO:0000313" key="1">
    <source>
        <dbReference type="EMBL" id="VDK25883.1"/>
    </source>
</evidence>
<dbReference type="Proteomes" id="UP000282613">
    <property type="component" value="Unassembled WGS sequence"/>
</dbReference>
<evidence type="ECO:0000313" key="3">
    <source>
        <dbReference type="WBParaSite" id="TASK_0000269201-mRNA-1"/>
    </source>
</evidence>
<keyword evidence="2" id="KW-1185">Reference proteome</keyword>
<reference evidence="3" key="1">
    <citation type="submission" date="2017-02" db="UniProtKB">
        <authorList>
            <consortium name="WormBaseParasite"/>
        </authorList>
    </citation>
    <scope>IDENTIFICATION</scope>
</reference>
<dbReference type="EMBL" id="UYRS01002577">
    <property type="protein sequence ID" value="VDK25883.1"/>
    <property type="molecule type" value="Genomic_DNA"/>
</dbReference>
<protein>
    <submittedName>
        <fullName evidence="3">Lipopolysaccharide cholinephosphotransferase</fullName>
    </submittedName>
</protein>
<proteinExistence type="predicted"/>
<dbReference type="OrthoDB" id="419198at2759"/>
<reference evidence="1 2" key="2">
    <citation type="submission" date="2018-11" db="EMBL/GenBank/DDBJ databases">
        <authorList>
            <consortium name="Pathogen Informatics"/>
        </authorList>
    </citation>
    <scope>NUCLEOTIDE SEQUENCE [LARGE SCALE GENOMIC DNA]</scope>
</reference>
<dbReference type="AlphaFoldDB" id="A0A0R3VZ48"/>
<name>A0A0R3VZ48_TAEAS</name>
<dbReference type="STRING" id="60517.A0A0R3VZ48"/>
<evidence type="ECO:0000313" key="2">
    <source>
        <dbReference type="Proteomes" id="UP000282613"/>
    </source>
</evidence>
<dbReference type="WBParaSite" id="TASK_0000269201-mRNA-1">
    <property type="protein sequence ID" value="TASK_0000269201-mRNA-1"/>
    <property type="gene ID" value="TASK_0000269201"/>
</dbReference>
<organism evidence="3">
    <name type="scientific">Taenia asiatica</name>
    <name type="common">Asian tapeworm</name>
    <dbReference type="NCBI Taxonomy" id="60517"/>
    <lineage>
        <taxon>Eukaryota</taxon>
        <taxon>Metazoa</taxon>
        <taxon>Spiralia</taxon>
        <taxon>Lophotrochozoa</taxon>
        <taxon>Platyhelminthes</taxon>
        <taxon>Cestoda</taxon>
        <taxon>Eucestoda</taxon>
        <taxon>Cyclophyllidea</taxon>
        <taxon>Taeniidae</taxon>
        <taxon>Taenia</taxon>
    </lineage>
</organism>